<evidence type="ECO:0000256" key="1">
    <source>
        <dbReference type="ARBA" id="ARBA00008987"/>
    </source>
</evidence>
<dbReference type="RefSeq" id="WP_161141960.1">
    <property type="nucleotide sequence ID" value="NZ_SPKJ01000084.1"/>
</dbReference>
<dbReference type="NCBIfam" id="NF008229">
    <property type="entry name" value="PRK10996.1"/>
    <property type="match status" value="1"/>
</dbReference>
<dbReference type="CDD" id="cd02947">
    <property type="entry name" value="TRX_family"/>
    <property type="match status" value="1"/>
</dbReference>
<evidence type="ECO:0000256" key="2">
    <source>
        <dbReference type="ARBA" id="ARBA00022448"/>
    </source>
</evidence>
<dbReference type="GO" id="GO:0046872">
    <property type="term" value="F:metal ion binding"/>
    <property type="evidence" value="ECO:0007669"/>
    <property type="project" value="UniProtKB-KW"/>
</dbReference>
<name>A0A964T6U8_9HYPH</name>
<evidence type="ECO:0000313" key="9">
    <source>
        <dbReference type="EMBL" id="MYZ49621.1"/>
    </source>
</evidence>
<dbReference type="GO" id="GO:0045454">
    <property type="term" value="P:cell redox homeostasis"/>
    <property type="evidence" value="ECO:0007669"/>
    <property type="project" value="TreeGrafter"/>
</dbReference>
<evidence type="ECO:0000256" key="4">
    <source>
        <dbReference type="ARBA" id="ARBA00022982"/>
    </source>
</evidence>
<dbReference type="OrthoDB" id="9790390at2"/>
<dbReference type="GO" id="GO:0005829">
    <property type="term" value="C:cytosol"/>
    <property type="evidence" value="ECO:0007669"/>
    <property type="project" value="TreeGrafter"/>
</dbReference>
<dbReference type="AlphaFoldDB" id="A0A964T6U8"/>
<accession>A0A964T6U8</accession>
<keyword evidence="3" id="KW-0479">Metal-binding</keyword>
<evidence type="ECO:0000259" key="8">
    <source>
        <dbReference type="PROSITE" id="PS51352"/>
    </source>
</evidence>
<dbReference type="Pfam" id="PF00085">
    <property type="entry name" value="Thioredoxin"/>
    <property type="match status" value="1"/>
</dbReference>
<dbReference type="Gene3D" id="2.30.30.380">
    <property type="entry name" value="Zn-finger domain of Sec23/24"/>
    <property type="match status" value="1"/>
</dbReference>
<dbReference type="InterPro" id="IPR005746">
    <property type="entry name" value="Thioredoxin"/>
</dbReference>
<dbReference type="InterPro" id="IPR049299">
    <property type="entry name" value="Thio2_N"/>
</dbReference>
<protein>
    <recommendedName>
        <fullName evidence="7">Thioredoxin</fullName>
    </recommendedName>
</protein>
<dbReference type="InterPro" id="IPR013766">
    <property type="entry name" value="Thioredoxin_domain"/>
</dbReference>
<dbReference type="PANTHER" id="PTHR45663:SF11">
    <property type="entry name" value="GEO12009P1"/>
    <property type="match status" value="1"/>
</dbReference>
<keyword evidence="2" id="KW-0813">Transport</keyword>
<organism evidence="9 10">
    <name type="scientific">Propylenella binzhouense</name>
    <dbReference type="NCBI Taxonomy" id="2555902"/>
    <lineage>
        <taxon>Bacteria</taxon>
        <taxon>Pseudomonadati</taxon>
        <taxon>Pseudomonadota</taxon>
        <taxon>Alphaproteobacteria</taxon>
        <taxon>Hyphomicrobiales</taxon>
        <taxon>Propylenellaceae</taxon>
        <taxon>Propylenella</taxon>
    </lineage>
</organism>
<evidence type="ECO:0000256" key="5">
    <source>
        <dbReference type="ARBA" id="ARBA00023157"/>
    </source>
</evidence>
<dbReference type="GO" id="GO:0015035">
    <property type="term" value="F:protein-disulfide reductase activity"/>
    <property type="evidence" value="ECO:0007669"/>
    <property type="project" value="UniProtKB-UniRule"/>
</dbReference>
<dbReference type="SUPFAM" id="SSF52833">
    <property type="entry name" value="Thioredoxin-like"/>
    <property type="match status" value="1"/>
</dbReference>
<evidence type="ECO:0000256" key="3">
    <source>
        <dbReference type="ARBA" id="ARBA00022723"/>
    </source>
</evidence>
<keyword evidence="4" id="KW-0249">Electron transport</keyword>
<keyword evidence="6" id="KW-0676">Redox-active center</keyword>
<comment type="similarity">
    <text evidence="1">Belongs to the thioredoxin family.</text>
</comment>
<reference evidence="9" key="1">
    <citation type="submission" date="2019-03" db="EMBL/GenBank/DDBJ databases">
        <title>Afifella sp. nov., isolated from activated sludge.</title>
        <authorList>
            <person name="Li Q."/>
            <person name="Liu Y."/>
        </authorList>
    </citation>
    <scope>NUCLEOTIDE SEQUENCE</scope>
    <source>
        <strain evidence="9">L72</strain>
    </source>
</reference>
<gene>
    <name evidence="9" type="primary">trxC</name>
    <name evidence="9" type="ORF">E4O86_18075</name>
</gene>
<evidence type="ECO:0000256" key="7">
    <source>
        <dbReference type="NCBIfam" id="TIGR01068"/>
    </source>
</evidence>
<dbReference type="InterPro" id="IPR017937">
    <property type="entry name" value="Thioredoxin_CS"/>
</dbReference>
<keyword evidence="10" id="KW-1185">Reference proteome</keyword>
<dbReference type="PANTHER" id="PTHR45663">
    <property type="entry name" value="GEO12009P1"/>
    <property type="match status" value="1"/>
</dbReference>
<comment type="caution">
    <text evidence="9">The sequence shown here is derived from an EMBL/GenBank/DDBJ whole genome shotgun (WGS) entry which is preliminary data.</text>
</comment>
<dbReference type="Pfam" id="PF21352">
    <property type="entry name" value="Zn_ribbon_Thio2"/>
    <property type="match status" value="1"/>
</dbReference>
<dbReference type="Proteomes" id="UP000773614">
    <property type="component" value="Unassembled WGS sequence"/>
</dbReference>
<dbReference type="InterPro" id="IPR036249">
    <property type="entry name" value="Thioredoxin-like_sf"/>
</dbReference>
<dbReference type="EMBL" id="SPKJ01000084">
    <property type="protein sequence ID" value="MYZ49621.1"/>
    <property type="molecule type" value="Genomic_DNA"/>
</dbReference>
<evidence type="ECO:0000313" key="10">
    <source>
        <dbReference type="Proteomes" id="UP000773614"/>
    </source>
</evidence>
<keyword evidence="5" id="KW-1015">Disulfide bond</keyword>
<dbReference type="PROSITE" id="PS51352">
    <property type="entry name" value="THIOREDOXIN_2"/>
    <property type="match status" value="1"/>
</dbReference>
<dbReference type="PROSITE" id="PS00194">
    <property type="entry name" value="THIOREDOXIN_1"/>
    <property type="match status" value="1"/>
</dbReference>
<dbReference type="Gene3D" id="3.40.30.10">
    <property type="entry name" value="Glutaredoxin"/>
    <property type="match status" value="1"/>
</dbReference>
<dbReference type="NCBIfam" id="TIGR01068">
    <property type="entry name" value="thioredoxin"/>
    <property type="match status" value="1"/>
</dbReference>
<evidence type="ECO:0000256" key="6">
    <source>
        <dbReference type="ARBA" id="ARBA00023284"/>
    </source>
</evidence>
<feature type="domain" description="Thioredoxin" evidence="8">
    <location>
        <begin position="22"/>
        <end position="148"/>
    </location>
</feature>
<sequence>MSEVVNVVCPHCDAVNRIPRVRLGGTERPVCGRCRKALFDGHPVALDEEARFRRHLERTELPVLVDFWAPWCGPCRMMAPEFEAAAGELEPHVRLAKVDTERAQGVAAGLGIRGIPTLILFRGGREIARRSGAMNRQGIARFAEANLRT</sequence>
<dbReference type="PRINTS" id="PR00421">
    <property type="entry name" value="THIOREDOXIN"/>
</dbReference>
<proteinExistence type="inferred from homology"/>